<dbReference type="Proteomes" id="UP000298170">
    <property type="component" value="Unassembled WGS sequence"/>
</dbReference>
<dbReference type="SUPFAM" id="SSF53597">
    <property type="entry name" value="Dihydrofolate reductase-like"/>
    <property type="match status" value="1"/>
</dbReference>
<comment type="caution">
    <text evidence="2">The sequence shown here is derived from an EMBL/GenBank/DDBJ whole genome shotgun (WGS) entry which is preliminary data.</text>
</comment>
<dbReference type="Gene3D" id="3.40.430.10">
    <property type="entry name" value="Dihydrofolate Reductase, subunit A"/>
    <property type="match status" value="1"/>
</dbReference>
<dbReference type="GO" id="GO:0008703">
    <property type="term" value="F:5-amino-6-(5-phosphoribosylamino)uracil reductase activity"/>
    <property type="evidence" value="ECO:0007669"/>
    <property type="project" value="InterPro"/>
</dbReference>
<dbReference type="RefSeq" id="WP_134515993.1">
    <property type="nucleotide sequence ID" value="NZ_SOHJ01000013.1"/>
</dbReference>
<dbReference type="InterPro" id="IPR024072">
    <property type="entry name" value="DHFR-like_dom_sf"/>
</dbReference>
<dbReference type="Pfam" id="PF01872">
    <property type="entry name" value="RibD_C"/>
    <property type="match status" value="1"/>
</dbReference>
<name>A0A4R9ADC3_9MICO</name>
<protein>
    <submittedName>
        <fullName evidence="2">Dihydrofolate reductase</fullName>
    </submittedName>
</protein>
<dbReference type="PANTHER" id="PTHR38011">
    <property type="entry name" value="DIHYDROFOLATE REDUCTASE FAMILY PROTEIN (AFU_ORTHOLOGUE AFUA_8G06820)"/>
    <property type="match status" value="1"/>
</dbReference>
<gene>
    <name evidence="2" type="ORF">E3T39_12955</name>
</gene>
<dbReference type="OrthoDB" id="7949219at2"/>
<dbReference type="GO" id="GO:0009231">
    <property type="term" value="P:riboflavin biosynthetic process"/>
    <property type="evidence" value="ECO:0007669"/>
    <property type="project" value="InterPro"/>
</dbReference>
<dbReference type="InterPro" id="IPR050765">
    <property type="entry name" value="Riboflavin_Biosynth_HTPR"/>
</dbReference>
<evidence type="ECO:0000313" key="2">
    <source>
        <dbReference type="EMBL" id="TFD57689.1"/>
    </source>
</evidence>
<evidence type="ECO:0000259" key="1">
    <source>
        <dbReference type="Pfam" id="PF01872"/>
    </source>
</evidence>
<dbReference type="PANTHER" id="PTHR38011:SF11">
    <property type="entry name" value="2,5-DIAMINO-6-RIBOSYLAMINO-4(3H)-PYRIMIDINONE 5'-PHOSPHATE REDUCTASE"/>
    <property type="match status" value="1"/>
</dbReference>
<feature type="domain" description="Bacterial bifunctional deaminase-reductase C-terminal" evidence="1">
    <location>
        <begin position="2"/>
        <end position="180"/>
    </location>
</feature>
<evidence type="ECO:0000313" key="3">
    <source>
        <dbReference type="Proteomes" id="UP000298170"/>
    </source>
</evidence>
<dbReference type="AlphaFoldDB" id="A0A4R9ADC3"/>
<sequence>MRKVTCSMSVSLDGYIVGPDGNFDWTAPDQEVFRFWIDDIRQVGVHLLGRRLYETMLYWESADQEASLDAADREWNALWKPLPKVVFSTTLSAVQGNARLASGDLAEEIERLRAEPGEGDIAIGGATLAAEAAALGLIDEYQAMVHPVLVGGGIPFFPRGERRVNLELVDSRTFPSGVVYLRHRVAR</sequence>
<accession>A0A4R9ADC3</accession>
<dbReference type="InterPro" id="IPR002734">
    <property type="entry name" value="RibDG_C"/>
</dbReference>
<organism evidence="2 3">
    <name type="scientific">Cryobacterium suzukii</name>
    <dbReference type="NCBI Taxonomy" id="1259198"/>
    <lineage>
        <taxon>Bacteria</taxon>
        <taxon>Bacillati</taxon>
        <taxon>Actinomycetota</taxon>
        <taxon>Actinomycetes</taxon>
        <taxon>Micrococcales</taxon>
        <taxon>Microbacteriaceae</taxon>
        <taxon>Cryobacterium</taxon>
    </lineage>
</organism>
<proteinExistence type="predicted"/>
<reference evidence="2 3" key="1">
    <citation type="submission" date="2019-03" db="EMBL/GenBank/DDBJ databases">
        <title>Genomics of glacier-inhabiting Cryobacterium strains.</title>
        <authorList>
            <person name="Liu Q."/>
            <person name="Xin Y.-H."/>
        </authorList>
    </citation>
    <scope>NUCLEOTIDE SEQUENCE [LARGE SCALE GENOMIC DNA]</scope>
    <source>
        <strain evidence="2 3">Sr39</strain>
    </source>
</reference>
<dbReference type="EMBL" id="SOHJ01000013">
    <property type="protein sequence ID" value="TFD57689.1"/>
    <property type="molecule type" value="Genomic_DNA"/>
</dbReference>
<keyword evidence="3" id="KW-1185">Reference proteome</keyword>